<comment type="caution">
    <text evidence="2">The sequence shown here is derived from an EMBL/GenBank/DDBJ whole genome shotgun (WGS) entry which is preliminary data.</text>
</comment>
<gene>
    <name evidence="2" type="ORF">NDU88_007342</name>
</gene>
<protein>
    <submittedName>
        <fullName evidence="2">Uncharacterized protein</fullName>
    </submittedName>
</protein>
<evidence type="ECO:0000256" key="1">
    <source>
        <dbReference type="SAM" id="MobiDB-lite"/>
    </source>
</evidence>
<keyword evidence="3" id="KW-1185">Reference proteome</keyword>
<dbReference type="AlphaFoldDB" id="A0AAV7N1T4"/>
<reference evidence="2" key="1">
    <citation type="journal article" date="2022" name="bioRxiv">
        <title>Sequencing and chromosome-scale assembly of the giantPleurodeles waltlgenome.</title>
        <authorList>
            <person name="Brown T."/>
            <person name="Elewa A."/>
            <person name="Iarovenko S."/>
            <person name="Subramanian E."/>
            <person name="Araus A.J."/>
            <person name="Petzold A."/>
            <person name="Susuki M."/>
            <person name="Suzuki K.-i.T."/>
            <person name="Hayashi T."/>
            <person name="Toyoda A."/>
            <person name="Oliveira C."/>
            <person name="Osipova E."/>
            <person name="Leigh N.D."/>
            <person name="Simon A."/>
            <person name="Yun M.H."/>
        </authorList>
    </citation>
    <scope>NUCLEOTIDE SEQUENCE</scope>
    <source>
        <strain evidence="2">20211129_DDA</strain>
        <tissue evidence="2">Liver</tissue>
    </source>
</reference>
<dbReference type="EMBL" id="JANPWB010000013">
    <property type="protein sequence ID" value="KAJ1109986.1"/>
    <property type="molecule type" value="Genomic_DNA"/>
</dbReference>
<feature type="region of interest" description="Disordered" evidence="1">
    <location>
        <begin position="39"/>
        <end position="73"/>
    </location>
</feature>
<evidence type="ECO:0000313" key="3">
    <source>
        <dbReference type="Proteomes" id="UP001066276"/>
    </source>
</evidence>
<evidence type="ECO:0000313" key="2">
    <source>
        <dbReference type="EMBL" id="KAJ1109986.1"/>
    </source>
</evidence>
<proteinExistence type="predicted"/>
<name>A0AAV7N1T4_PLEWA</name>
<sequence length="73" mass="7422">MPPLWPNADVTSADGTSAPILSSLLSGAVNDVLYLSSESSPAWTGPVITDSSSPKHGTVTARGRPSPGQSTSR</sequence>
<dbReference type="Proteomes" id="UP001066276">
    <property type="component" value="Chromosome 9"/>
</dbReference>
<accession>A0AAV7N1T4</accession>
<organism evidence="2 3">
    <name type="scientific">Pleurodeles waltl</name>
    <name type="common">Iberian ribbed newt</name>
    <dbReference type="NCBI Taxonomy" id="8319"/>
    <lineage>
        <taxon>Eukaryota</taxon>
        <taxon>Metazoa</taxon>
        <taxon>Chordata</taxon>
        <taxon>Craniata</taxon>
        <taxon>Vertebrata</taxon>
        <taxon>Euteleostomi</taxon>
        <taxon>Amphibia</taxon>
        <taxon>Batrachia</taxon>
        <taxon>Caudata</taxon>
        <taxon>Salamandroidea</taxon>
        <taxon>Salamandridae</taxon>
        <taxon>Pleurodelinae</taxon>
        <taxon>Pleurodeles</taxon>
    </lineage>
</organism>